<feature type="chain" id="PRO_5019764961" description="Probable cytosol aminopeptidase" evidence="9">
    <location>
        <begin position="30"/>
        <end position="547"/>
    </location>
</feature>
<evidence type="ECO:0000256" key="8">
    <source>
        <dbReference type="HAMAP-Rule" id="MF_00181"/>
    </source>
</evidence>
<dbReference type="SUPFAM" id="SSF53187">
    <property type="entry name" value="Zn-dependent exopeptidases"/>
    <property type="match status" value="1"/>
</dbReference>
<feature type="binding site" evidence="8">
    <location>
        <position position="309"/>
    </location>
    <ligand>
        <name>Mn(2+)</name>
        <dbReference type="ChEBI" id="CHEBI:29035"/>
        <label>1</label>
    </ligand>
</feature>
<dbReference type="CDD" id="cd00433">
    <property type="entry name" value="Peptidase_M17"/>
    <property type="match status" value="1"/>
</dbReference>
<feature type="domain" description="Cytosol aminopeptidase" evidence="10">
    <location>
        <begin position="384"/>
        <end position="391"/>
    </location>
</feature>
<dbReference type="PROSITE" id="PS00631">
    <property type="entry name" value="CYTOSOL_AP"/>
    <property type="match status" value="1"/>
</dbReference>
<dbReference type="EC" id="3.4.11.10" evidence="8"/>
<dbReference type="RefSeq" id="WP_121481739.1">
    <property type="nucleotide sequence ID" value="NZ_CP032707.1"/>
</dbReference>
<dbReference type="Pfam" id="PF00883">
    <property type="entry name" value="Peptidase_M17"/>
    <property type="match status" value="1"/>
</dbReference>
<feature type="signal peptide" evidence="9">
    <location>
        <begin position="1"/>
        <end position="29"/>
    </location>
</feature>
<evidence type="ECO:0000313" key="11">
    <source>
        <dbReference type="EMBL" id="AYG94587.1"/>
    </source>
</evidence>
<feature type="active site" evidence="8">
    <location>
        <position position="390"/>
    </location>
</feature>
<dbReference type="OrthoDB" id="9809354at2"/>
<evidence type="ECO:0000256" key="1">
    <source>
        <dbReference type="ARBA" id="ARBA00000135"/>
    </source>
</evidence>
<dbReference type="PANTHER" id="PTHR11963">
    <property type="entry name" value="LEUCINE AMINOPEPTIDASE-RELATED"/>
    <property type="match status" value="1"/>
</dbReference>
<dbReference type="EMBL" id="CP032707">
    <property type="protein sequence ID" value="AYG94587.1"/>
    <property type="molecule type" value="Genomic_DNA"/>
</dbReference>
<evidence type="ECO:0000256" key="5">
    <source>
        <dbReference type="ARBA" id="ARBA00022670"/>
    </source>
</evidence>
<dbReference type="HAMAP" id="MF_00181">
    <property type="entry name" value="Cytosol_peptidase_M17"/>
    <property type="match status" value="1"/>
</dbReference>
<evidence type="ECO:0000256" key="7">
    <source>
        <dbReference type="ARBA" id="ARBA00023211"/>
    </source>
</evidence>
<feature type="binding site" evidence="8">
    <location>
        <position position="309"/>
    </location>
    <ligand>
        <name>Mn(2+)</name>
        <dbReference type="ChEBI" id="CHEBI:29035"/>
        <label>2</label>
    </ligand>
</feature>
<dbReference type="Pfam" id="PF02789">
    <property type="entry name" value="Peptidase_M17_N"/>
    <property type="match status" value="1"/>
</dbReference>
<proteinExistence type="inferred from homology"/>
<dbReference type="InterPro" id="IPR043472">
    <property type="entry name" value="Macro_dom-like"/>
</dbReference>
<keyword evidence="9" id="KW-0732">Signal</keyword>
<dbReference type="InterPro" id="IPR023042">
    <property type="entry name" value="Peptidase_M17_leu_NH2_pept"/>
</dbReference>
<feature type="binding site" evidence="8">
    <location>
        <position position="304"/>
    </location>
    <ligand>
        <name>Mn(2+)</name>
        <dbReference type="ChEBI" id="CHEBI:29035"/>
        <label>2</label>
    </ligand>
</feature>
<accession>A0A494RDZ0</accession>
<dbReference type="PRINTS" id="PR00481">
    <property type="entry name" value="LAMNOPPTDASE"/>
</dbReference>
<feature type="binding site" evidence="8">
    <location>
        <position position="386"/>
    </location>
    <ligand>
        <name>Mn(2+)</name>
        <dbReference type="ChEBI" id="CHEBI:29035"/>
        <label>1</label>
    </ligand>
</feature>
<name>A0A494RDZ0_9CAUL</name>
<dbReference type="Proteomes" id="UP000276984">
    <property type="component" value="Chromosome"/>
</dbReference>
<dbReference type="Gene3D" id="3.40.630.10">
    <property type="entry name" value="Zn peptidases"/>
    <property type="match status" value="1"/>
</dbReference>
<dbReference type="InterPro" id="IPR008283">
    <property type="entry name" value="Peptidase_M17_N"/>
</dbReference>
<keyword evidence="8" id="KW-0963">Cytoplasm</keyword>
<dbReference type="InterPro" id="IPR000819">
    <property type="entry name" value="Peptidase_M17_C"/>
</dbReference>
<feature type="binding site" evidence="8">
    <location>
        <position position="327"/>
    </location>
    <ligand>
        <name>Mn(2+)</name>
        <dbReference type="ChEBI" id="CHEBI:29035"/>
        <label>2</label>
    </ligand>
</feature>
<evidence type="ECO:0000256" key="2">
    <source>
        <dbReference type="ARBA" id="ARBA00000967"/>
    </source>
</evidence>
<dbReference type="InterPro" id="IPR011356">
    <property type="entry name" value="Leucine_aapep/pepB"/>
</dbReference>
<keyword evidence="12" id="KW-1185">Reference proteome</keyword>
<feature type="binding site" evidence="8">
    <location>
        <position position="388"/>
    </location>
    <ligand>
        <name>Mn(2+)</name>
        <dbReference type="ChEBI" id="CHEBI:29035"/>
        <label>1</label>
    </ligand>
</feature>
<sequence length="547" mass="55352">MRRNTRIPSFAAAALIAAAGLSVAVPAEAQSRRAAPAAERSDWPARAAPAQTRATAFAAVAAAPSGALVLPLSSEAELATRGAALDAGTRQAIASALTAARFDYKPRQTLSLHGVGGWDRILVVGLGASPKSADVQTAGVVAGRALNSQPGELTALAGGLSAELASELATGLGIGHYRSDLYVTTGRDRPAPGALTVVADDAAGAQAHYRRGAALVEAMAWTRDVSNEPANIVYPESFVARARAAFAGVPGVEITELDVPAMQRLGMGALLGVGQGSSRPPRLLAVRYRGQGAPSDGPIALLGKGITFDSGGLSLKPGANMGNMKMDMSGAASVVGAVLALAKGGAPVDVVAVAALAENMPDGGGIRPADVLTAMNGKTIEIISTDAEGRLVLADAVVWADTTLSPAAIVDVATLTGAVGGALGNDYAGLFSRHDALADQLKTAGDATGETLWRLPLHPSYARATASTTADIKNSGEGGAGAGTGAHFIGYFARPETPWAHLDIANMAFGAANDVKPAGSAGYSVRLLERFVRDFQPVTKEKGTGGY</sequence>
<dbReference type="EC" id="3.4.11.1" evidence="8"/>
<comment type="cofactor">
    <cofactor evidence="8">
        <name>Mn(2+)</name>
        <dbReference type="ChEBI" id="CHEBI:29035"/>
    </cofactor>
    <text evidence="8">Binds 2 manganese ions per subunit.</text>
</comment>
<evidence type="ECO:0000259" key="10">
    <source>
        <dbReference type="PROSITE" id="PS00631"/>
    </source>
</evidence>
<gene>
    <name evidence="8" type="primary">pepA</name>
    <name evidence="11" type="ORF">D8I30_04865</name>
</gene>
<dbReference type="PANTHER" id="PTHR11963:SF23">
    <property type="entry name" value="CYTOSOL AMINOPEPTIDASE"/>
    <property type="match status" value="1"/>
</dbReference>
<feature type="active site" evidence="8">
    <location>
        <position position="316"/>
    </location>
</feature>
<evidence type="ECO:0000256" key="4">
    <source>
        <dbReference type="ARBA" id="ARBA00022438"/>
    </source>
</evidence>
<organism evidence="11 12">
    <name type="scientific">Brevundimonas naejangsanensis</name>
    <dbReference type="NCBI Taxonomy" id="588932"/>
    <lineage>
        <taxon>Bacteria</taxon>
        <taxon>Pseudomonadati</taxon>
        <taxon>Pseudomonadota</taxon>
        <taxon>Alphaproteobacteria</taxon>
        <taxon>Caulobacterales</taxon>
        <taxon>Caulobacteraceae</taxon>
        <taxon>Brevundimonas</taxon>
    </lineage>
</organism>
<dbReference type="GO" id="GO:0030145">
    <property type="term" value="F:manganese ion binding"/>
    <property type="evidence" value="ECO:0007669"/>
    <property type="project" value="UniProtKB-UniRule"/>
</dbReference>
<dbReference type="Gene3D" id="3.40.220.10">
    <property type="entry name" value="Leucine Aminopeptidase, subunit E, domain 1"/>
    <property type="match status" value="1"/>
</dbReference>
<protein>
    <recommendedName>
        <fullName evidence="8">Probable cytosol aminopeptidase</fullName>
        <ecNumber evidence="8">3.4.11.1</ecNumber>
    </recommendedName>
    <alternativeName>
        <fullName evidence="8">Leucine aminopeptidase</fullName>
        <shortName evidence="8">LAP</shortName>
        <ecNumber evidence="8">3.4.11.10</ecNumber>
    </alternativeName>
    <alternativeName>
        <fullName evidence="8">Leucyl aminopeptidase</fullName>
    </alternativeName>
</protein>
<dbReference type="NCBIfam" id="NF002077">
    <property type="entry name" value="PRK00913.2-4"/>
    <property type="match status" value="1"/>
</dbReference>
<evidence type="ECO:0000313" key="12">
    <source>
        <dbReference type="Proteomes" id="UP000276984"/>
    </source>
</evidence>
<reference evidence="11 12" key="1">
    <citation type="submission" date="2018-10" db="EMBL/GenBank/DDBJ databases">
        <title>Complete genome sequence of Brevundimonas naejangsanensis BRV3.</title>
        <authorList>
            <person name="Berrios L."/>
            <person name="Ely B."/>
        </authorList>
    </citation>
    <scope>NUCLEOTIDE SEQUENCE [LARGE SCALE GENOMIC DNA]</scope>
    <source>
        <strain evidence="11 12">BRV3</strain>
    </source>
</reference>
<comment type="catalytic activity">
    <reaction evidence="1 8">
        <text>Release of an N-terminal amino acid, Xaa-|-Yaa-, in which Xaa is preferably Leu, but may be other amino acids including Pro although not Arg or Lys, and Yaa may be Pro. Amino acid amides and methyl esters are also readily hydrolyzed, but rates on arylamides are exceedingly low.</text>
        <dbReference type="EC" id="3.4.11.1"/>
    </reaction>
</comment>
<keyword evidence="5 8" id="KW-0645">Protease</keyword>
<comment type="function">
    <text evidence="8">Presumably involved in the processing and regular turnover of intracellular proteins. Catalyzes the removal of unsubstituted N-terminal amino acids from various peptides.</text>
</comment>
<keyword evidence="4 8" id="KW-0031">Aminopeptidase</keyword>
<feature type="binding site" evidence="8">
    <location>
        <position position="388"/>
    </location>
    <ligand>
        <name>Mn(2+)</name>
        <dbReference type="ChEBI" id="CHEBI:29035"/>
        <label>2</label>
    </ligand>
</feature>
<dbReference type="SUPFAM" id="SSF52949">
    <property type="entry name" value="Macro domain-like"/>
    <property type="match status" value="1"/>
</dbReference>
<comment type="subcellular location">
    <subcellularLocation>
        <location evidence="8">Cytoplasm</location>
    </subcellularLocation>
</comment>
<keyword evidence="6 8" id="KW-0378">Hydrolase</keyword>
<dbReference type="GO" id="GO:0005737">
    <property type="term" value="C:cytoplasm"/>
    <property type="evidence" value="ECO:0007669"/>
    <property type="project" value="UniProtKB-SubCell"/>
</dbReference>
<evidence type="ECO:0000256" key="9">
    <source>
        <dbReference type="SAM" id="SignalP"/>
    </source>
</evidence>
<dbReference type="GO" id="GO:0070006">
    <property type="term" value="F:metalloaminopeptidase activity"/>
    <property type="evidence" value="ECO:0007669"/>
    <property type="project" value="InterPro"/>
</dbReference>
<comment type="similarity">
    <text evidence="3 8">Belongs to the peptidase M17 family.</text>
</comment>
<evidence type="ECO:0000256" key="6">
    <source>
        <dbReference type="ARBA" id="ARBA00022801"/>
    </source>
</evidence>
<dbReference type="AlphaFoldDB" id="A0A494RDZ0"/>
<evidence type="ECO:0000256" key="3">
    <source>
        <dbReference type="ARBA" id="ARBA00009528"/>
    </source>
</evidence>
<keyword evidence="8" id="KW-0479">Metal-binding</keyword>
<dbReference type="GO" id="GO:0006508">
    <property type="term" value="P:proteolysis"/>
    <property type="evidence" value="ECO:0007669"/>
    <property type="project" value="UniProtKB-KW"/>
</dbReference>
<comment type="catalytic activity">
    <reaction evidence="2 8">
        <text>Release of an N-terminal amino acid, preferentially leucine, but not glutamic or aspartic acids.</text>
        <dbReference type="EC" id="3.4.11.10"/>
    </reaction>
</comment>
<keyword evidence="7 8" id="KW-0464">Manganese</keyword>